<evidence type="ECO:0000256" key="8">
    <source>
        <dbReference type="ARBA" id="ARBA00023136"/>
    </source>
</evidence>
<dbReference type="Pfam" id="PF00664">
    <property type="entry name" value="ABC_membrane"/>
    <property type="match status" value="2"/>
</dbReference>
<keyword evidence="3 9" id="KW-0812">Transmembrane</keyword>
<feature type="domain" description="ABC transmembrane type-1" evidence="11">
    <location>
        <begin position="409"/>
        <end position="593"/>
    </location>
</feature>
<comment type="subcellular location">
    <subcellularLocation>
        <location evidence="1">Membrane</location>
        <topology evidence="1">Multi-pass membrane protein</topology>
    </subcellularLocation>
</comment>
<keyword evidence="4" id="KW-0677">Repeat</keyword>
<feature type="transmembrane region" description="Helical" evidence="9">
    <location>
        <begin position="291"/>
        <end position="312"/>
    </location>
</feature>
<dbReference type="SMART" id="SM00382">
    <property type="entry name" value="AAA"/>
    <property type="match status" value="2"/>
</dbReference>
<gene>
    <name evidence="12" type="ORF">FA13DRAFT_1724166</name>
</gene>
<dbReference type="InterPro" id="IPR036640">
    <property type="entry name" value="ABC1_TM_sf"/>
</dbReference>
<dbReference type="InterPro" id="IPR017871">
    <property type="entry name" value="ABC_transporter-like_CS"/>
</dbReference>
<evidence type="ECO:0000259" key="10">
    <source>
        <dbReference type="PROSITE" id="PS50893"/>
    </source>
</evidence>
<dbReference type="PROSITE" id="PS00211">
    <property type="entry name" value="ABC_TRANSPORTER_1"/>
    <property type="match status" value="1"/>
</dbReference>
<dbReference type="GO" id="GO:0016020">
    <property type="term" value="C:membrane"/>
    <property type="evidence" value="ECO:0007669"/>
    <property type="project" value="UniProtKB-SubCell"/>
</dbReference>
<dbReference type="PROSITE" id="PS50893">
    <property type="entry name" value="ABC_TRANSPORTER_2"/>
    <property type="match status" value="2"/>
</dbReference>
<protein>
    <submittedName>
        <fullName evidence="12">Multidrug resistance-associated ABC transporter</fullName>
    </submittedName>
</protein>
<dbReference type="SUPFAM" id="SSF52540">
    <property type="entry name" value="P-loop containing nucleoside triphosphate hydrolases"/>
    <property type="match status" value="2"/>
</dbReference>
<organism evidence="12 13">
    <name type="scientific">Coprinellus micaceus</name>
    <name type="common">Glistening ink-cap mushroom</name>
    <name type="synonym">Coprinus micaceus</name>
    <dbReference type="NCBI Taxonomy" id="71717"/>
    <lineage>
        <taxon>Eukaryota</taxon>
        <taxon>Fungi</taxon>
        <taxon>Dikarya</taxon>
        <taxon>Basidiomycota</taxon>
        <taxon>Agaricomycotina</taxon>
        <taxon>Agaricomycetes</taxon>
        <taxon>Agaricomycetidae</taxon>
        <taxon>Agaricales</taxon>
        <taxon>Agaricineae</taxon>
        <taxon>Psathyrellaceae</taxon>
        <taxon>Coprinellus</taxon>
    </lineage>
</organism>
<dbReference type="FunFam" id="3.40.50.300:FF:000838">
    <property type="entry name" value="ABC multidrug transporter (Eurofung)"/>
    <property type="match status" value="1"/>
</dbReference>
<evidence type="ECO:0000256" key="3">
    <source>
        <dbReference type="ARBA" id="ARBA00022692"/>
    </source>
</evidence>
<sequence length="1508" mass="167645">MDLIRTQWPLVEGDEDDQAYMAVPFWVALGSVVLLAQRYIYHEFKSRRYDEGQTLPSGNVVSQNGGIVVFSFMVARILGSAALVCLSLPKAFEAATRTRHWGDVHNLDALFVYGSLFVVNLYAFSLAFAATTSSVWRKSLAGHCVLVLWSEICVYTYRNVWPLATYTKNPLDLAEGWVFWARMGALAFTAIFIPLFVPNVYTPFDPERPEKEPHPEQTASLISLCTYSYFDPIFKAANKVDHLPVSELPLLADYDRVEDVLKSLSPHLSVAKVRDGDYLLFAFLRCFGYQYFKGFLGTTMYAISHLAEPIAINRLLTVLESDGKAPTDVRPWVWILCMFIFPIFGSMGYQSCAVFMNRSLTNMESILTQMLFEFSMKVRVKADAPEKDSDSPSSEAARKASSSSFAAKLTNLITIDMSNLLVAREIFQFFWVTPVQIIGGSIFLYTLLGWSAFVGLGVMILSLPLPGWLAKISKDVQEEKMKKTDSRTQTVTESVNVLRMIKMFGWESKIQGRIDQKREEEIGLVLKRRQLELFIQIIIFTIPTVAMMSTFATATLVLNIELTAAKVFSSMILFDTIRIQLQSMNRLAGAIIQGKVSVDRLDKFFKETELLDAYTPSTSELPAVPTLDEGDFIGLRDASFTWTPAPENSDADTPSSYFKLKVPGKLRFLQGKINLIVGATGSGKTSLLMALLGEMHFVPTRSSSTFNLPRAGGVSFCVQESWVQNETIRENILFNTPYDEERYKKVLHQCALEQDLDLFDAGDLTEVGERGLTLSGGQKARLTLARAIYARSEIILLDDVLAALDVHTAVWVVKKCLKGDLVQGRTVLLVTHNIALASPVADLIVSVSADGTVTSRDHDLVGVLASDPALQAEFKHGEESIKSDEKVIDSQSEGKKDKKAAGKLIAAEEIHGGSGGWEPMKFFVKALGGDHLTTFLVLWLGGSILEMFLHSFNVWFLGYWSAQYEQVPPAYVEAVRYMLLYILLVLVRIVAYAAKETCYMLGMQNASRFIHKSLSQAIVGTTLRWLDETPVSRILQRMTLDMDTIDVRLMRSFNALETGILLMAVDLASAVMFVPLFTLPGLFIAIVATYIGRIYVKAQMSVRREMSKAKAPLLAHFSAAVTGLVSLRAYGAGPAHEIELKKRIDHYARLTRLYHDLNRWINIRIDILRGIFAASLAAYLTYGSNISAANVGFSLNRAVEFCQIMLDTVRVYNMFLIETNSLERVVAYTEVEQEPKPTERGKPPAAWPMSGDIKVENLFARYSKSGPVILQGLTFNVRAGERVGVVGRTGSGKSSLTLALLRCIFTEGSVYFDGLNTSEINLDALRSNITIIPQMPELLSGTLRYNLDPFEEYDDATLNNALRASGLHSSRTDGEESLLHLDSGIASGGHNVSVGQRQIIALARAILRSSKLLILDEATSAIDHATDAIIQNTLRRELGPDVTVITIAHRLQTIMDADRILVLDAGRIVEFASPTELLARTNGVFKRLVDKSSDRRDLYEVARRKAAS</sequence>
<evidence type="ECO:0000256" key="5">
    <source>
        <dbReference type="ARBA" id="ARBA00022741"/>
    </source>
</evidence>
<dbReference type="GO" id="GO:0016887">
    <property type="term" value="F:ATP hydrolysis activity"/>
    <property type="evidence" value="ECO:0007669"/>
    <property type="project" value="InterPro"/>
</dbReference>
<evidence type="ECO:0000256" key="7">
    <source>
        <dbReference type="ARBA" id="ARBA00022989"/>
    </source>
</evidence>
<feature type="transmembrane region" description="Helical" evidence="9">
    <location>
        <begin position="450"/>
        <end position="470"/>
    </location>
</feature>
<feature type="transmembrane region" description="Helical" evidence="9">
    <location>
        <begin position="332"/>
        <end position="356"/>
    </location>
</feature>
<dbReference type="Gene3D" id="1.20.1560.10">
    <property type="entry name" value="ABC transporter type 1, transmembrane domain"/>
    <property type="match status" value="2"/>
</dbReference>
<dbReference type="Pfam" id="PF00005">
    <property type="entry name" value="ABC_tran"/>
    <property type="match status" value="2"/>
</dbReference>
<feature type="transmembrane region" description="Helical" evidence="9">
    <location>
        <begin position="974"/>
        <end position="994"/>
    </location>
</feature>
<dbReference type="InterPro" id="IPR027417">
    <property type="entry name" value="P-loop_NTPase"/>
</dbReference>
<dbReference type="PANTHER" id="PTHR24223:SF356">
    <property type="entry name" value="ATP-BINDING CASSETTE TRANSPORTER ABC4"/>
    <property type="match status" value="1"/>
</dbReference>
<feature type="transmembrane region" description="Helical" evidence="9">
    <location>
        <begin position="20"/>
        <end position="41"/>
    </location>
</feature>
<feature type="transmembrane region" description="Helical" evidence="9">
    <location>
        <begin position="936"/>
        <end position="962"/>
    </location>
</feature>
<evidence type="ECO:0000256" key="2">
    <source>
        <dbReference type="ARBA" id="ARBA00022448"/>
    </source>
</evidence>
<feature type="transmembrane region" description="Helical" evidence="9">
    <location>
        <begin position="67"/>
        <end position="89"/>
    </location>
</feature>
<dbReference type="InterPro" id="IPR003439">
    <property type="entry name" value="ABC_transporter-like_ATP-bd"/>
</dbReference>
<dbReference type="Proteomes" id="UP000298030">
    <property type="component" value="Unassembled WGS sequence"/>
</dbReference>
<feature type="domain" description="ABC transporter" evidence="10">
    <location>
        <begin position="1253"/>
        <end position="1490"/>
    </location>
</feature>
<feature type="transmembrane region" description="Helical" evidence="9">
    <location>
        <begin position="426"/>
        <end position="444"/>
    </location>
</feature>
<evidence type="ECO:0000256" key="6">
    <source>
        <dbReference type="ARBA" id="ARBA00022840"/>
    </source>
</evidence>
<dbReference type="PROSITE" id="PS50929">
    <property type="entry name" value="ABC_TM1F"/>
    <property type="match status" value="2"/>
</dbReference>
<evidence type="ECO:0000256" key="4">
    <source>
        <dbReference type="ARBA" id="ARBA00022737"/>
    </source>
</evidence>
<proteinExistence type="predicted"/>
<name>A0A4Y7U0I7_COPMI</name>
<feature type="transmembrane region" description="Helical" evidence="9">
    <location>
        <begin position="109"/>
        <end position="128"/>
    </location>
</feature>
<reference evidence="12 13" key="1">
    <citation type="journal article" date="2019" name="Nat. Ecol. Evol.">
        <title>Megaphylogeny resolves global patterns of mushroom evolution.</title>
        <authorList>
            <person name="Varga T."/>
            <person name="Krizsan K."/>
            <person name="Foldi C."/>
            <person name="Dima B."/>
            <person name="Sanchez-Garcia M."/>
            <person name="Sanchez-Ramirez S."/>
            <person name="Szollosi G.J."/>
            <person name="Szarkandi J.G."/>
            <person name="Papp V."/>
            <person name="Albert L."/>
            <person name="Andreopoulos W."/>
            <person name="Angelini C."/>
            <person name="Antonin V."/>
            <person name="Barry K.W."/>
            <person name="Bougher N.L."/>
            <person name="Buchanan P."/>
            <person name="Buyck B."/>
            <person name="Bense V."/>
            <person name="Catcheside P."/>
            <person name="Chovatia M."/>
            <person name="Cooper J."/>
            <person name="Damon W."/>
            <person name="Desjardin D."/>
            <person name="Finy P."/>
            <person name="Geml J."/>
            <person name="Haridas S."/>
            <person name="Hughes K."/>
            <person name="Justo A."/>
            <person name="Karasinski D."/>
            <person name="Kautmanova I."/>
            <person name="Kiss B."/>
            <person name="Kocsube S."/>
            <person name="Kotiranta H."/>
            <person name="LaButti K.M."/>
            <person name="Lechner B.E."/>
            <person name="Liimatainen K."/>
            <person name="Lipzen A."/>
            <person name="Lukacs Z."/>
            <person name="Mihaltcheva S."/>
            <person name="Morgado L.N."/>
            <person name="Niskanen T."/>
            <person name="Noordeloos M.E."/>
            <person name="Ohm R.A."/>
            <person name="Ortiz-Santana B."/>
            <person name="Ovrebo C."/>
            <person name="Racz N."/>
            <person name="Riley R."/>
            <person name="Savchenko A."/>
            <person name="Shiryaev A."/>
            <person name="Soop K."/>
            <person name="Spirin V."/>
            <person name="Szebenyi C."/>
            <person name="Tomsovsky M."/>
            <person name="Tulloss R.E."/>
            <person name="Uehling J."/>
            <person name="Grigoriev I.V."/>
            <person name="Vagvolgyi C."/>
            <person name="Papp T."/>
            <person name="Martin F.M."/>
            <person name="Miettinen O."/>
            <person name="Hibbett D.S."/>
            <person name="Nagy L.G."/>
        </authorList>
    </citation>
    <scope>NUCLEOTIDE SEQUENCE [LARGE SCALE GENOMIC DNA]</scope>
    <source>
        <strain evidence="12 13">FP101781</strain>
    </source>
</reference>
<keyword evidence="8 9" id="KW-0472">Membrane</keyword>
<dbReference type="SUPFAM" id="SSF90123">
    <property type="entry name" value="ABC transporter transmembrane region"/>
    <property type="match status" value="2"/>
</dbReference>
<dbReference type="InterPro" id="IPR003593">
    <property type="entry name" value="AAA+_ATPase"/>
</dbReference>
<feature type="transmembrane region" description="Helical" evidence="9">
    <location>
        <begin position="177"/>
        <end position="201"/>
    </location>
</feature>
<feature type="domain" description="ABC transporter" evidence="10">
    <location>
        <begin position="635"/>
        <end position="874"/>
    </location>
</feature>
<keyword evidence="13" id="KW-1185">Reference proteome</keyword>
<dbReference type="PANTHER" id="PTHR24223">
    <property type="entry name" value="ATP-BINDING CASSETTE SUB-FAMILY C"/>
    <property type="match status" value="1"/>
</dbReference>
<dbReference type="InterPro" id="IPR050173">
    <property type="entry name" value="ABC_transporter_C-like"/>
</dbReference>
<accession>A0A4Y7U0I7</accession>
<dbReference type="Gene3D" id="3.40.50.300">
    <property type="entry name" value="P-loop containing nucleotide triphosphate hydrolases"/>
    <property type="match status" value="2"/>
</dbReference>
<dbReference type="GO" id="GO:0140359">
    <property type="term" value="F:ABC-type transporter activity"/>
    <property type="evidence" value="ECO:0007669"/>
    <property type="project" value="InterPro"/>
</dbReference>
<feature type="transmembrane region" description="Helical" evidence="9">
    <location>
        <begin position="1113"/>
        <end position="1131"/>
    </location>
</feature>
<keyword evidence="2" id="KW-0813">Transport</keyword>
<dbReference type="STRING" id="71717.A0A4Y7U0I7"/>
<dbReference type="CDD" id="cd18604">
    <property type="entry name" value="ABC_6TM_VMR1_D2_like"/>
    <property type="match status" value="1"/>
</dbReference>
<dbReference type="CDD" id="cd03250">
    <property type="entry name" value="ABCC_MRP_domain1"/>
    <property type="match status" value="1"/>
</dbReference>
<evidence type="ECO:0000313" key="13">
    <source>
        <dbReference type="Proteomes" id="UP000298030"/>
    </source>
</evidence>
<dbReference type="CDD" id="cd03244">
    <property type="entry name" value="ABCC_MRP_domain2"/>
    <property type="match status" value="1"/>
</dbReference>
<dbReference type="InterPro" id="IPR011527">
    <property type="entry name" value="ABC1_TM_dom"/>
</dbReference>
<keyword evidence="6" id="KW-0067">ATP-binding</keyword>
<feature type="transmembrane region" description="Helical" evidence="9">
    <location>
        <begin position="533"/>
        <end position="558"/>
    </location>
</feature>
<evidence type="ECO:0000256" key="9">
    <source>
        <dbReference type="SAM" id="Phobius"/>
    </source>
</evidence>
<keyword evidence="5" id="KW-0547">Nucleotide-binding</keyword>
<dbReference type="OrthoDB" id="6500128at2759"/>
<evidence type="ECO:0000313" key="12">
    <source>
        <dbReference type="EMBL" id="TEB39947.1"/>
    </source>
</evidence>
<dbReference type="GO" id="GO:0005524">
    <property type="term" value="F:ATP binding"/>
    <property type="evidence" value="ECO:0007669"/>
    <property type="project" value="UniProtKB-KW"/>
</dbReference>
<comment type="caution">
    <text evidence="12">The sequence shown here is derived from an EMBL/GenBank/DDBJ whole genome shotgun (WGS) entry which is preliminary data.</text>
</comment>
<keyword evidence="7 9" id="KW-1133">Transmembrane helix</keyword>
<feature type="transmembrane region" description="Helical" evidence="9">
    <location>
        <begin position="1059"/>
        <end position="1092"/>
    </location>
</feature>
<evidence type="ECO:0000259" key="11">
    <source>
        <dbReference type="PROSITE" id="PS50929"/>
    </source>
</evidence>
<evidence type="ECO:0000256" key="1">
    <source>
        <dbReference type="ARBA" id="ARBA00004141"/>
    </source>
</evidence>
<dbReference type="CDD" id="cd18596">
    <property type="entry name" value="ABC_6TM_VMR1_D1_like"/>
    <property type="match status" value="1"/>
</dbReference>
<dbReference type="EMBL" id="QPFP01000001">
    <property type="protein sequence ID" value="TEB39947.1"/>
    <property type="molecule type" value="Genomic_DNA"/>
</dbReference>
<feature type="domain" description="ABC transmembrane type-1" evidence="11">
    <location>
        <begin position="932"/>
        <end position="1215"/>
    </location>
</feature>
<dbReference type="FunFam" id="1.20.1560.10:FF:000013">
    <property type="entry name" value="ABC transporter C family member 2"/>
    <property type="match status" value="1"/>
</dbReference>